<protein>
    <submittedName>
        <fullName evidence="1">Uncharacterized protein</fullName>
    </submittedName>
</protein>
<dbReference type="EMBL" id="FOCP01000047">
    <property type="protein sequence ID" value="SEN74106.1"/>
    <property type="molecule type" value="Genomic_DNA"/>
</dbReference>
<name>A0A1H8J1E6_9PROT</name>
<dbReference type="AlphaFoldDB" id="A0A1H8J1E6"/>
<dbReference type="STRING" id="917.SAMN05216326_12739"/>
<dbReference type="RefSeq" id="WP_090634913.1">
    <property type="nucleotide sequence ID" value="NZ_FOCP01000047.1"/>
</dbReference>
<reference evidence="1 2" key="1">
    <citation type="submission" date="2016-10" db="EMBL/GenBank/DDBJ databases">
        <authorList>
            <person name="de Groot N.N."/>
        </authorList>
    </citation>
    <scope>NUCLEOTIDE SEQUENCE [LARGE SCALE GENOMIC DNA]</scope>
    <source>
        <strain evidence="1 2">Nm22</strain>
    </source>
</reference>
<sequence>MANNIIDGSEVQDMVSHWLKTPENGYLGSGYGQSIKDILQSPLSDGSADAQLQKLRSDVPVLQALPANSTNIYSVQTPPDRLDLLIEVAGQAIEVPRIET</sequence>
<proteinExistence type="predicted"/>
<dbReference type="OrthoDB" id="6693997at2"/>
<evidence type="ECO:0000313" key="1">
    <source>
        <dbReference type="EMBL" id="SEN74106.1"/>
    </source>
</evidence>
<accession>A0A1H8J1E6</accession>
<organism evidence="1 2">
    <name type="scientific">Nitrosomonas marina</name>
    <dbReference type="NCBI Taxonomy" id="917"/>
    <lineage>
        <taxon>Bacteria</taxon>
        <taxon>Pseudomonadati</taxon>
        <taxon>Pseudomonadota</taxon>
        <taxon>Betaproteobacteria</taxon>
        <taxon>Nitrosomonadales</taxon>
        <taxon>Nitrosomonadaceae</taxon>
        <taxon>Nitrosomonas</taxon>
    </lineage>
</organism>
<dbReference type="Proteomes" id="UP000199459">
    <property type="component" value="Unassembled WGS sequence"/>
</dbReference>
<gene>
    <name evidence="1" type="ORF">SAMN05216325_1474</name>
</gene>
<evidence type="ECO:0000313" key="2">
    <source>
        <dbReference type="Proteomes" id="UP000199459"/>
    </source>
</evidence>